<protein>
    <submittedName>
        <fullName evidence="2">Uncharacterized protein</fullName>
    </submittedName>
</protein>
<feature type="region of interest" description="Disordered" evidence="1">
    <location>
        <begin position="1"/>
        <end position="21"/>
    </location>
</feature>
<evidence type="ECO:0000313" key="2">
    <source>
        <dbReference type="EMBL" id="KAH9384930.1"/>
    </source>
</evidence>
<dbReference type="AlphaFoldDB" id="A0A9J6HCS7"/>
<keyword evidence="3" id="KW-1185">Reference proteome</keyword>
<evidence type="ECO:0000313" key="3">
    <source>
        <dbReference type="Proteomes" id="UP000821853"/>
    </source>
</evidence>
<dbReference type="VEuPathDB" id="VectorBase:HLOH_058701"/>
<gene>
    <name evidence="2" type="ORF">HPB48_026959</name>
</gene>
<dbReference type="EMBL" id="JABSTR010003482">
    <property type="protein sequence ID" value="KAH9384930.1"/>
    <property type="molecule type" value="Genomic_DNA"/>
</dbReference>
<organism evidence="2 3">
    <name type="scientific">Haemaphysalis longicornis</name>
    <name type="common">Bush tick</name>
    <dbReference type="NCBI Taxonomy" id="44386"/>
    <lineage>
        <taxon>Eukaryota</taxon>
        <taxon>Metazoa</taxon>
        <taxon>Ecdysozoa</taxon>
        <taxon>Arthropoda</taxon>
        <taxon>Chelicerata</taxon>
        <taxon>Arachnida</taxon>
        <taxon>Acari</taxon>
        <taxon>Parasitiformes</taxon>
        <taxon>Ixodida</taxon>
        <taxon>Ixodoidea</taxon>
        <taxon>Ixodidae</taxon>
        <taxon>Haemaphysalinae</taxon>
        <taxon>Haemaphysalis</taxon>
    </lineage>
</organism>
<accession>A0A9J6HCS7</accession>
<proteinExistence type="predicted"/>
<evidence type="ECO:0000256" key="1">
    <source>
        <dbReference type="SAM" id="MobiDB-lite"/>
    </source>
</evidence>
<comment type="caution">
    <text evidence="2">The sequence shown here is derived from an EMBL/GenBank/DDBJ whole genome shotgun (WGS) entry which is preliminary data.</text>
</comment>
<sequence length="179" mass="19649">MSSEGSSKCLPLPDSAEQGTDEGVFPEQARFVLEESLLTSPTLMPTPDVAALSMIGGYLARTVKENIDCDRCLLLLVKPPSYAPVDRLILHQDRGGAPVPIFDVSSCPLRLEEVYRPFWTVEEKKATEPPKASRQESRECAFRAGQAEMCQSWTPHSSADLGVHKVLPASPDKLCTFCQ</sequence>
<reference evidence="2 3" key="1">
    <citation type="journal article" date="2020" name="Cell">
        <title>Large-Scale Comparative Analyses of Tick Genomes Elucidate Their Genetic Diversity and Vector Capacities.</title>
        <authorList>
            <consortium name="Tick Genome and Microbiome Consortium (TIGMIC)"/>
            <person name="Jia N."/>
            <person name="Wang J."/>
            <person name="Shi W."/>
            <person name="Du L."/>
            <person name="Sun Y."/>
            <person name="Zhan W."/>
            <person name="Jiang J.F."/>
            <person name="Wang Q."/>
            <person name="Zhang B."/>
            <person name="Ji P."/>
            <person name="Bell-Sakyi L."/>
            <person name="Cui X.M."/>
            <person name="Yuan T.T."/>
            <person name="Jiang B.G."/>
            <person name="Yang W.F."/>
            <person name="Lam T.T."/>
            <person name="Chang Q.C."/>
            <person name="Ding S.J."/>
            <person name="Wang X.J."/>
            <person name="Zhu J.G."/>
            <person name="Ruan X.D."/>
            <person name="Zhao L."/>
            <person name="Wei J.T."/>
            <person name="Ye R.Z."/>
            <person name="Que T.C."/>
            <person name="Du C.H."/>
            <person name="Zhou Y.H."/>
            <person name="Cheng J.X."/>
            <person name="Dai P.F."/>
            <person name="Guo W.B."/>
            <person name="Han X.H."/>
            <person name="Huang E.J."/>
            <person name="Li L.F."/>
            <person name="Wei W."/>
            <person name="Gao Y.C."/>
            <person name="Liu J.Z."/>
            <person name="Shao H.Z."/>
            <person name="Wang X."/>
            <person name="Wang C.C."/>
            <person name="Yang T.C."/>
            <person name="Huo Q.B."/>
            <person name="Li W."/>
            <person name="Chen H.Y."/>
            <person name="Chen S.E."/>
            <person name="Zhou L.G."/>
            <person name="Ni X.B."/>
            <person name="Tian J.H."/>
            <person name="Sheng Y."/>
            <person name="Liu T."/>
            <person name="Pan Y.S."/>
            <person name="Xia L.Y."/>
            <person name="Li J."/>
            <person name="Zhao F."/>
            <person name="Cao W.C."/>
        </authorList>
    </citation>
    <scope>NUCLEOTIDE SEQUENCE [LARGE SCALE GENOMIC DNA]</scope>
    <source>
        <strain evidence="2">HaeL-2018</strain>
    </source>
</reference>
<dbReference type="Proteomes" id="UP000821853">
    <property type="component" value="Unassembled WGS sequence"/>
</dbReference>
<name>A0A9J6HCS7_HAELO</name>